<protein>
    <recommendedName>
        <fullName evidence="1">Beta-ketoacyl synthase-like N-terminal domain-containing protein</fullName>
    </recommendedName>
</protein>
<dbReference type="InterPro" id="IPR016039">
    <property type="entry name" value="Thiolase-like"/>
</dbReference>
<evidence type="ECO:0000313" key="3">
    <source>
        <dbReference type="Proteomes" id="UP000636960"/>
    </source>
</evidence>
<dbReference type="InterPro" id="IPR014030">
    <property type="entry name" value="Ketoacyl_synth_N"/>
</dbReference>
<accession>A0A919N2W5</accession>
<organism evidence="2 3">
    <name type="scientific">Paractinoplanes rishiriensis</name>
    <dbReference type="NCBI Taxonomy" id="1050105"/>
    <lineage>
        <taxon>Bacteria</taxon>
        <taxon>Bacillati</taxon>
        <taxon>Actinomycetota</taxon>
        <taxon>Actinomycetes</taxon>
        <taxon>Micromonosporales</taxon>
        <taxon>Micromonosporaceae</taxon>
        <taxon>Paractinoplanes</taxon>
    </lineage>
</organism>
<evidence type="ECO:0000259" key="1">
    <source>
        <dbReference type="Pfam" id="PF00109"/>
    </source>
</evidence>
<proteinExistence type="predicted"/>
<dbReference type="Proteomes" id="UP000636960">
    <property type="component" value="Unassembled WGS sequence"/>
</dbReference>
<name>A0A919N2W5_9ACTN</name>
<evidence type="ECO:0000313" key="2">
    <source>
        <dbReference type="EMBL" id="GIF02263.1"/>
    </source>
</evidence>
<dbReference type="EMBL" id="BOMV01000127">
    <property type="protein sequence ID" value="GIF02263.1"/>
    <property type="molecule type" value="Genomic_DNA"/>
</dbReference>
<dbReference type="RefSeq" id="WP_203791379.1">
    <property type="nucleotide sequence ID" value="NZ_BOMV01000127.1"/>
</dbReference>
<dbReference type="Pfam" id="PF00109">
    <property type="entry name" value="ketoacyl-synt"/>
    <property type="match status" value="1"/>
</dbReference>
<gene>
    <name evidence="2" type="ORF">Ari01nite_97270</name>
</gene>
<keyword evidence="3" id="KW-1185">Reference proteome</keyword>
<feature type="domain" description="Beta-ketoacyl synthase-like N-terminal" evidence="1">
    <location>
        <begin position="35"/>
        <end position="159"/>
    </location>
</feature>
<dbReference type="Gene3D" id="3.40.47.10">
    <property type="match status" value="1"/>
</dbReference>
<dbReference type="AlphaFoldDB" id="A0A919N2W5"/>
<comment type="caution">
    <text evidence="2">The sequence shown here is derived from an EMBL/GenBank/DDBJ whole genome shotgun (WGS) entry which is preliminary data.</text>
</comment>
<dbReference type="SUPFAM" id="SSF53901">
    <property type="entry name" value="Thiolase-like"/>
    <property type="match status" value="1"/>
</dbReference>
<reference evidence="2" key="1">
    <citation type="submission" date="2021-01" db="EMBL/GenBank/DDBJ databases">
        <title>Whole genome shotgun sequence of Actinoplanes rishiriensis NBRC 108556.</title>
        <authorList>
            <person name="Komaki H."/>
            <person name="Tamura T."/>
        </authorList>
    </citation>
    <scope>NUCLEOTIDE SEQUENCE</scope>
    <source>
        <strain evidence="2">NBRC 108556</strain>
    </source>
</reference>
<sequence>MTAGLSLAVTGTGAVLRPAGAPDDWFDVAAELGRRGYKYLPPGAHYLLAAVRRALGAHSAMAAEPDRRGLAVGCHGVLGDHYAAADHTVVTGHADRLSPVTAPFFAVNALAGRVASEQRIQGFTVTTTSPRIAGLEAWETGGRALRAGRCDVLVVATTEHGAGSADGAVAVVLEDAGRAAARGAAVQARCSVQTGLVPATADVPRETGALLRELARRLDLPARIPVLIDSDGSAFAATVTGLVAGWGPVRPAAAGGSGCVPPLRAVCAAVAGAADTVVVSASRTGHVAVARVSGAGEETGA</sequence>
<dbReference type="GO" id="GO:0016746">
    <property type="term" value="F:acyltransferase activity"/>
    <property type="evidence" value="ECO:0007669"/>
    <property type="project" value="InterPro"/>
</dbReference>